<evidence type="ECO:0000256" key="1">
    <source>
        <dbReference type="SAM" id="MobiDB-lite"/>
    </source>
</evidence>
<feature type="transmembrane region" description="Helical" evidence="2">
    <location>
        <begin position="74"/>
        <end position="101"/>
    </location>
</feature>
<keyword evidence="2" id="KW-1133">Transmembrane helix</keyword>
<proteinExistence type="predicted"/>
<evidence type="ECO:0000256" key="2">
    <source>
        <dbReference type="SAM" id="Phobius"/>
    </source>
</evidence>
<gene>
    <name evidence="3" type="ORF">GLOINDRAFT_97427</name>
</gene>
<dbReference type="EMBL" id="KI287366">
    <property type="protein sequence ID" value="ESA10187.1"/>
    <property type="molecule type" value="Genomic_DNA"/>
</dbReference>
<feature type="non-terminal residue" evidence="3">
    <location>
        <position position="110"/>
    </location>
</feature>
<protein>
    <submittedName>
        <fullName evidence="3">Uncharacterized protein</fullName>
    </submittedName>
</protein>
<feature type="region of interest" description="Disordered" evidence="1">
    <location>
        <begin position="1"/>
        <end position="48"/>
    </location>
</feature>
<dbReference type="AlphaFoldDB" id="U9TRX7"/>
<accession>U9TRX7</accession>
<sequence length="110" mass="12714">MAHSIDEASTKESIDLENNNNNDNNNNDNENQFNNEKKNNDISKIDDFNSQYNEPSGLHFKFVMIIANNLKSLIVAYFIVIVTFSFEFPTFCCLGWLTYLIGLKRLIILE</sequence>
<reference evidence="3" key="1">
    <citation type="submission" date="2013-07" db="EMBL/GenBank/DDBJ databases">
        <title>The genome of an arbuscular mycorrhizal fungus provides insights into the evolution of the oldest plant symbiosis.</title>
        <authorList>
            <consortium name="DOE Joint Genome Institute"/>
            <person name="Tisserant E."/>
            <person name="Malbreil M."/>
            <person name="Kuo A."/>
            <person name="Kohler A."/>
            <person name="Symeonidi A."/>
            <person name="Balestrini R."/>
            <person name="Charron P."/>
            <person name="Duensing N."/>
            <person name="Frei-dit-Frey N."/>
            <person name="Gianinazzi-Pearson V."/>
            <person name="Gilbert B."/>
            <person name="Handa Y."/>
            <person name="Hijri M."/>
            <person name="Kaul R."/>
            <person name="Kawaguchi M."/>
            <person name="Krajinski F."/>
            <person name="Lammers P."/>
            <person name="Lapierre D."/>
            <person name="Masclaux F.G."/>
            <person name="Murat C."/>
            <person name="Morin E."/>
            <person name="Ndikumana S."/>
            <person name="Pagni M."/>
            <person name="Petitpierre D."/>
            <person name="Requena N."/>
            <person name="Rosikiewicz P."/>
            <person name="Riley R."/>
            <person name="Saito K."/>
            <person name="San Clemente H."/>
            <person name="Shapiro H."/>
            <person name="van Tuinen D."/>
            <person name="Becard G."/>
            <person name="Bonfante P."/>
            <person name="Paszkowski U."/>
            <person name="Shachar-Hill Y."/>
            <person name="Young J.P."/>
            <person name="Sanders I.R."/>
            <person name="Henrissat B."/>
            <person name="Rensing S.A."/>
            <person name="Grigoriev I.V."/>
            <person name="Corradi N."/>
            <person name="Roux C."/>
            <person name="Martin F."/>
        </authorList>
    </citation>
    <scope>NUCLEOTIDE SEQUENCE</scope>
    <source>
        <strain evidence="3">DAOM 197198</strain>
    </source>
</reference>
<organism evidence="3">
    <name type="scientific">Rhizophagus irregularis (strain DAOM 181602 / DAOM 197198 / MUCL 43194)</name>
    <name type="common">Arbuscular mycorrhizal fungus</name>
    <name type="synonym">Glomus intraradices</name>
    <dbReference type="NCBI Taxonomy" id="747089"/>
    <lineage>
        <taxon>Eukaryota</taxon>
        <taxon>Fungi</taxon>
        <taxon>Fungi incertae sedis</taxon>
        <taxon>Mucoromycota</taxon>
        <taxon>Glomeromycotina</taxon>
        <taxon>Glomeromycetes</taxon>
        <taxon>Glomerales</taxon>
        <taxon>Glomeraceae</taxon>
        <taxon>Rhizophagus</taxon>
    </lineage>
</organism>
<feature type="compositionally biased region" description="Low complexity" evidence="1">
    <location>
        <begin position="17"/>
        <end position="34"/>
    </location>
</feature>
<dbReference type="HOGENOM" id="CLU_2177140_0_0_1"/>
<name>U9TRX7_RHIID</name>
<feature type="compositionally biased region" description="Basic and acidic residues" evidence="1">
    <location>
        <begin position="35"/>
        <end position="47"/>
    </location>
</feature>
<evidence type="ECO:0000313" key="3">
    <source>
        <dbReference type="EMBL" id="ESA10187.1"/>
    </source>
</evidence>
<keyword evidence="2" id="KW-0812">Transmembrane</keyword>
<feature type="compositionally biased region" description="Basic and acidic residues" evidence="1">
    <location>
        <begin position="1"/>
        <end position="14"/>
    </location>
</feature>
<keyword evidence="2" id="KW-0472">Membrane</keyword>